<dbReference type="OrthoDB" id="9805832at2"/>
<feature type="domain" description="OmpA-like" evidence="5">
    <location>
        <begin position="66"/>
        <end position="184"/>
    </location>
</feature>
<dbReference type="InterPro" id="IPR050330">
    <property type="entry name" value="Bact_OuterMem_StrucFunc"/>
</dbReference>
<dbReference type="EMBL" id="FOWR01000025">
    <property type="protein sequence ID" value="SFP80288.1"/>
    <property type="molecule type" value="Genomic_DNA"/>
</dbReference>
<accession>A0A1I5TBD6</accession>
<dbReference type="AlphaFoldDB" id="A0A1I5TBD6"/>
<reference evidence="6 7" key="1">
    <citation type="submission" date="2016-10" db="EMBL/GenBank/DDBJ databases">
        <authorList>
            <person name="de Groot N.N."/>
        </authorList>
    </citation>
    <scope>NUCLEOTIDE SEQUENCE [LARGE SCALE GENOMIC DNA]</scope>
    <source>
        <strain evidence="6 7">DSM 15893</strain>
    </source>
</reference>
<dbReference type="GeneID" id="35870275"/>
<protein>
    <submittedName>
        <fullName evidence="6">Outer membrane protein OmpA</fullName>
    </submittedName>
</protein>
<dbReference type="InterPro" id="IPR006665">
    <property type="entry name" value="OmpA-like"/>
</dbReference>
<gene>
    <name evidence="6" type="ORF">SAMN03084138_03153</name>
</gene>
<keyword evidence="3" id="KW-0998">Cell outer membrane</keyword>
<evidence type="ECO:0000256" key="2">
    <source>
        <dbReference type="ARBA" id="ARBA00023136"/>
    </source>
</evidence>
<evidence type="ECO:0000313" key="7">
    <source>
        <dbReference type="Proteomes" id="UP000182692"/>
    </source>
</evidence>
<dbReference type="STRING" id="1121869.SAMN03084138_03153"/>
<dbReference type="Pfam" id="PF00691">
    <property type="entry name" value="OmpA"/>
    <property type="match status" value="1"/>
</dbReference>
<dbReference type="PRINTS" id="PR01021">
    <property type="entry name" value="OMPADOMAIN"/>
</dbReference>
<dbReference type="Gene3D" id="3.30.1330.60">
    <property type="entry name" value="OmpA-like domain"/>
    <property type="match status" value="1"/>
</dbReference>
<dbReference type="RefSeq" id="WP_017008802.1">
    <property type="nucleotide sequence ID" value="NZ_FOWR01000025.1"/>
</dbReference>
<dbReference type="GO" id="GO:0009279">
    <property type="term" value="C:cell outer membrane"/>
    <property type="evidence" value="ECO:0007669"/>
    <property type="project" value="UniProtKB-SubCell"/>
</dbReference>
<dbReference type="PROSITE" id="PS51123">
    <property type="entry name" value="OMPA_2"/>
    <property type="match status" value="1"/>
</dbReference>
<evidence type="ECO:0000259" key="5">
    <source>
        <dbReference type="PROSITE" id="PS51123"/>
    </source>
</evidence>
<evidence type="ECO:0000256" key="4">
    <source>
        <dbReference type="PROSITE-ProRule" id="PRU00473"/>
    </source>
</evidence>
<dbReference type="Proteomes" id="UP000182692">
    <property type="component" value="Unassembled WGS sequence"/>
</dbReference>
<name>A0A1I5TBD6_9GAMM</name>
<dbReference type="PANTHER" id="PTHR30329">
    <property type="entry name" value="STATOR ELEMENT OF FLAGELLAR MOTOR COMPLEX"/>
    <property type="match status" value="1"/>
</dbReference>
<dbReference type="CDD" id="cd07185">
    <property type="entry name" value="OmpA_C-like"/>
    <property type="match status" value="1"/>
</dbReference>
<comment type="subcellular location">
    <subcellularLocation>
        <location evidence="1">Cell outer membrane</location>
    </subcellularLocation>
</comment>
<proteinExistence type="predicted"/>
<evidence type="ECO:0000313" key="6">
    <source>
        <dbReference type="EMBL" id="SFP80288.1"/>
    </source>
</evidence>
<dbReference type="PROSITE" id="PS51257">
    <property type="entry name" value="PROKAR_LIPOPROTEIN"/>
    <property type="match status" value="1"/>
</dbReference>
<dbReference type="SUPFAM" id="SSF103088">
    <property type="entry name" value="OmpA-like"/>
    <property type="match status" value="1"/>
</dbReference>
<keyword evidence="2 4" id="KW-0472">Membrane</keyword>
<evidence type="ECO:0000256" key="1">
    <source>
        <dbReference type="ARBA" id="ARBA00004442"/>
    </source>
</evidence>
<organism evidence="6 7">
    <name type="scientific">Enterovibrio norvegicus DSM 15893</name>
    <dbReference type="NCBI Taxonomy" id="1121869"/>
    <lineage>
        <taxon>Bacteria</taxon>
        <taxon>Pseudomonadati</taxon>
        <taxon>Pseudomonadota</taxon>
        <taxon>Gammaproteobacteria</taxon>
        <taxon>Vibrionales</taxon>
        <taxon>Vibrionaceae</taxon>
        <taxon>Enterovibrio</taxon>
    </lineage>
</organism>
<dbReference type="PANTHER" id="PTHR30329:SF21">
    <property type="entry name" value="LIPOPROTEIN YIAD-RELATED"/>
    <property type="match status" value="1"/>
</dbReference>
<dbReference type="InterPro" id="IPR006664">
    <property type="entry name" value="OMP_bac"/>
</dbReference>
<sequence>MKTYAALLPFILLAGCAPQDVITMQDVSPQENDLRDLDFDGVIKAREKCVETLIGAAVNNDGCPKDKSVKQSFKLDVKFPNNSADLLPRYYAKLEQLVAFMEEQKEATVTIEGHASKVGSSAHNLVLSQQRADAVAQALVSDFGISASRVEAVGYGDTEPLIDDNSDFAHETNRRVMATLSGSYSTTDMRWTIFTSE</sequence>
<evidence type="ECO:0000256" key="3">
    <source>
        <dbReference type="ARBA" id="ARBA00023237"/>
    </source>
</evidence>
<dbReference type="InterPro" id="IPR036737">
    <property type="entry name" value="OmpA-like_sf"/>
</dbReference>